<proteinExistence type="predicted"/>
<sequence>MKHWGRNLLIMGVGLLSFSLGNQVVQAKDTDPLGPTFSEMVSKPLYRPAAVKSTSQTMIDIVLKPKDQQGMFQ</sequence>
<keyword evidence="1" id="KW-0732">Signal</keyword>
<feature type="chain" id="PRO_5003529515" evidence="1">
    <location>
        <begin position="28"/>
        <end position="73"/>
    </location>
</feature>
<dbReference type="EMBL" id="AGEY01000062">
    <property type="protein sequence ID" value="EHL98783.1"/>
    <property type="molecule type" value="Genomic_DNA"/>
</dbReference>
<dbReference type="Proteomes" id="UP000004625">
    <property type="component" value="Unassembled WGS sequence"/>
</dbReference>
<name>G9ZNN5_9LACO</name>
<gene>
    <name evidence="2" type="ORF">HMPREF9103_01338</name>
</gene>
<dbReference type="STRING" id="797515.HMPREF9103_01338"/>
<accession>G9ZNN5</accession>
<dbReference type="AlphaFoldDB" id="G9ZNN5"/>
<organism evidence="2 3">
    <name type="scientific">Lentilactobacillus parafarraginis F0439</name>
    <dbReference type="NCBI Taxonomy" id="797515"/>
    <lineage>
        <taxon>Bacteria</taxon>
        <taxon>Bacillati</taxon>
        <taxon>Bacillota</taxon>
        <taxon>Bacilli</taxon>
        <taxon>Lactobacillales</taxon>
        <taxon>Lactobacillaceae</taxon>
        <taxon>Lentilactobacillus</taxon>
    </lineage>
</organism>
<protein>
    <submittedName>
        <fullName evidence="2">Uncharacterized protein</fullName>
    </submittedName>
</protein>
<evidence type="ECO:0000313" key="2">
    <source>
        <dbReference type="EMBL" id="EHL98783.1"/>
    </source>
</evidence>
<evidence type="ECO:0000313" key="3">
    <source>
        <dbReference type="Proteomes" id="UP000004625"/>
    </source>
</evidence>
<evidence type="ECO:0000256" key="1">
    <source>
        <dbReference type="SAM" id="SignalP"/>
    </source>
</evidence>
<keyword evidence="3" id="KW-1185">Reference proteome</keyword>
<dbReference type="HOGENOM" id="CLU_2700127_0_0_9"/>
<dbReference type="RefSeq" id="WP_008212380.1">
    <property type="nucleotide sequence ID" value="NZ_JH414959.1"/>
</dbReference>
<dbReference type="PATRIC" id="fig|797515.3.peg.1245"/>
<comment type="caution">
    <text evidence="2">The sequence shown here is derived from an EMBL/GenBank/DDBJ whole genome shotgun (WGS) entry which is preliminary data.</text>
</comment>
<reference evidence="2 3" key="1">
    <citation type="submission" date="2011-09" db="EMBL/GenBank/DDBJ databases">
        <authorList>
            <person name="Weinstock G."/>
            <person name="Sodergren E."/>
            <person name="Clifton S."/>
            <person name="Fulton L."/>
            <person name="Fulton B."/>
            <person name="Courtney L."/>
            <person name="Fronick C."/>
            <person name="Harrison M."/>
            <person name="Strong C."/>
            <person name="Farmer C."/>
            <person name="Delahaunty K."/>
            <person name="Markovic C."/>
            <person name="Hall O."/>
            <person name="Minx P."/>
            <person name="Tomlinson C."/>
            <person name="Mitreva M."/>
            <person name="Hou S."/>
            <person name="Chen J."/>
            <person name="Wollam A."/>
            <person name="Pepin K.H."/>
            <person name="Johnson M."/>
            <person name="Bhonagiri V."/>
            <person name="Zhang X."/>
            <person name="Suruliraj S."/>
            <person name="Warren W."/>
            <person name="Chinwalla A."/>
            <person name="Mardis E.R."/>
            <person name="Wilson R.K."/>
        </authorList>
    </citation>
    <scope>NUCLEOTIDE SEQUENCE [LARGE SCALE GENOMIC DNA]</scope>
    <source>
        <strain evidence="2 3">F0439</strain>
    </source>
</reference>
<feature type="signal peptide" evidence="1">
    <location>
        <begin position="1"/>
        <end position="27"/>
    </location>
</feature>